<reference evidence="4" key="2">
    <citation type="submission" date="2013-12" db="EMBL/GenBank/DDBJ databases">
        <authorList>
            <person name="Yu Y."/>
            <person name="Lee S."/>
            <person name="de Baynast K."/>
            <person name="Wissotski M."/>
            <person name="Liu L."/>
            <person name="Talag J."/>
            <person name="Goicoechea J."/>
            <person name="Angelova A."/>
            <person name="Jetty R."/>
            <person name="Kudrna D."/>
            <person name="Golser W."/>
            <person name="Rivera L."/>
            <person name="Zhang J."/>
            <person name="Wing R."/>
        </authorList>
    </citation>
    <scope>NUCLEOTIDE SEQUENCE</scope>
</reference>
<protein>
    <submittedName>
        <fullName evidence="3">Uncharacterized protein</fullName>
    </submittedName>
</protein>
<evidence type="ECO:0000313" key="4">
    <source>
        <dbReference type="Proteomes" id="UP000032180"/>
    </source>
</evidence>
<evidence type="ECO:0000256" key="2">
    <source>
        <dbReference type="SAM" id="Phobius"/>
    </source>
</evidence>
<keyword evidence="2" id="KW-1133">Transmembrane helix</keyword>
<dbReference type="AlphaFoldDB" id="A0A0D9WVF0"/>
<feature type="transmembrane region" description="Helical" evidence="2">
    <location>
        <begin position="67"/>
        <end position="86"/>
    </location>
</feature>
<keyword evidence="4" id="KW-1185">Reference proteome</keyword>
<evidence type="ECO:0000256" key="1">
    <source>
        <dbReference type="SAM" id="MobiDB-lite"/>
    </source>
</evidence>
<dbReference type="Proteomes" id="UP000032180">
    <property type="component" value="Chromosome 7"/>
</dbReference>
<keyword evidence="2" id="KW-0472">Membrane</keyword>
<keyword evidence="2" id="KW-0812">Transmembrane</keyword>
<organism evidence="3 4">
    <name type="scientific">Leersia perrieri</name>
    <dbReference type="NCBI Taxonomy" id="77586"/>
    <lineage>
        <taxon>Eukaryota</taxon>
        <taxon>Viridiplantae</taxon>
        <taxon>Streptophyta</taxon>
        <taxon>Embryophyta</taxon>
        <taxon>Tracheophyta</taxon>
        <taxon>Spermatophyta</taxon>
        <taxon>Magnoliopsida</taxon>
        <taxon>Liliopsida</taxon>
        <taxon>Poales</taxon>
        <taxon>Poaceae</taxon>
        <taxon>BOP clade</taxon>
        <taxon>Oryzoideae</taxon>
        <taxon>Oryzeae</taxon>
        <taxon>Oryzinae</taxon>
        <taxon>Leersia</taxon>
    </lineage>
</organism>
<feature type="region of interest" description="Disordered" evidence="1">
    <location>
        <begin position="16"/>
        <end position="42"/>
    </location>
</feature>
<evidence type="ECO:0000313" key="3">
    <source>
        <dbReference type="EnsemblPlants" id="LPERR07G02540.1"/>
    </source>
</evidence>
<proteinExistence type="predicted"/>
<dbReference type="HOGENOM" id="CLU_186361_0_0_1"/>
<name>A0A0D9WVF0_9ORYZ</name>
<reference evidence="3 4" key="1">
    <citation type="submission" date="2012-08" db="EMBL/GenBank/DDBJ databases">
        <title>Oryza genome evolution.</title>
        <authorList>
            <person name="Wing R.A."/>
        </authorList>
    </citation>
    <scope>NUCLEOTIDE SEQUENCE</scope>
</reference>
<reference evidence="3" key="3">
    <citation type="submission" date="2015-04" db="UniProtKB">
        <authorList>
            <consortium name="EnsemblPlants"/>
        </authorList>
    </citation>
    <scope>IDENTIFICATION</scope>
</reference>
<dbReference type="EnsemblPlants" id="LPERR07G02540.1">
    <property type="protein sequence ID" value="LPERR07G02540.1"/>
    <property type="gene ID" value="LPERR07G02540"/>
</dbReference>
<sequence length="91" mass="9932">MALRALASKLRLPAALRRSPASRTTAPQDMVGSTAPPKPAEGGMQSLEQVLMEQQILAFERTLRRKMMWSSIAGNVIGLSAAYYTASHIFK</sequence>
<accession>A0A0D9WVF0</accession>
<dbReference type="Gramene" id="LPERR07G02540.1">
    <property type="protein sequence ID" value="LPERR07G02540.1"/>
    <property type="gene ID" value="LPERR07G02540"/>
</dbReference>